<dbReference type="OrthoDB" id="6380630at2759"/>
<reference evidence="1 2" key="1">
    <citation type="submission" date="2015-05" db="EMBL/GenBank/DDBJ databases">
        <title>Evolution of Trichinella species and genotypes.</title>
        <authorList>
            <person name="Korhonen P.K."/>
            <person name="Edoardo P."/>
            <person name="Giuseppe L.R."/>
            <person name="Gasser R.B."/>
        </authorList>
    </citation>
    <scope>NUCLEOTIDE SEQUENCE [LARGE SCALE GENOMIC DNA]</scope>
    <source>
        <strain evidence="1">ISS10</strain>
    </source>
</reference>
<accession>A0A0V1KQS2</accession>
<keyword evidence="2" id="KW-1185">Reference proteome</keyword>
<dbReference type="Proteomes" id="UP000054721">
    <property type="component" value="Unassembled WGS sequence"/>
</dbReference>
<name>A0A0V1KQS2_9BILA</name>
<comment type="caution">
    <text evidence="1">The sequence shown here is derived from an EMBL/GenBank/DDBJ whole genome shotgun (WGS) entry which is preliminary data.</text>
</comment>
<evidence type="ECO:0000313" key="2">
    <source>
        <dbReference type="Proteomes" id="UP000054721"/>
    </source>
</evidence>
<proteinExistence type="predicted"/>
<sequence length="98" mass="11167">MRATGTVRQNRIAGVFVNSRTHLKFRRKVLPCLLESDSREGTRARLPAETLSHLPDIRYDGINHTLGTATQGRCRVCQRNTKNICQKCNVRACMLKEK</sequence>
<evidence type="ECO:0000313" key="1">
    <source>
        <dbReference type="EMBL" id="KRZ49704.1"/>
    </source>
</evidence>
<dbReference type="EMBL" id="JYDW01000298">
    <property type="protein sequence ID" value="KRZ49704.1"/>
    <property type="molecule type" value="Genomic_DNA"/>
</dbReference>
<dbReference type="AlphaFoldDB" id="A0A0V1KQS2"/>
<protein>
    <submittedName>
        <fullName evidence="1">Uncharacterized protein</fullName>
    </submittedName>
</protein>
<gene>
    <name evidence="1" type="ORF">T02_16519</name>
</gene>
<organism evidence="1 2">
    <name type="scientific">Trichinella nativa</name>
    <dbReference type="NCBI Taxonomy" id="6335"/>
    <lineage>
        <taxon>Eukaryota</taxon>
        <taxon>Metazoa</taxon>
        <taxon>Ecdysozoa</taxon>
        <taxon>Nematoda</taxon>
        <taxon>Enoplea</taxon>
        <taxon>Dorylaimia</taxon>
        <taxon>Trichinellida</taxon>
        <taxon>Trichinellidae</taxon>
        <taxon>Trichinella</taxon>
    </lineage>
</organism>